<comment type="caution">
    <text evidence="1">The sequence shown here is derived from an EMBL/GenBank/DDBJ whole genome shotgun (WGS) entry which is preliminary data.</text>
</comment>
<evidence type="ECO:0000313" key="2">
    <source>
        <dbReference type="Proteomes" id="UP000018227"/>
    </source>
</evidence>
<keyword evidence="2" id="KW-1185">Reference proteome</keyword>
<reference evidence="1 2" key="1">
    <citation type="submission" date="2013-06" db="EMBL/GenBank/DDBJ databases">
        <authorList>
            <person name="Weinstock G."/>
            <person name="Sodergren E."/>
            <person name="Clifton S."/>
            <person name="Fulton L."/>
            <person name="Fulton B."/>
            <person name="Courtney L."/>
            <person name="Fronick C."/>
            <person name="Harrison M."/>
            <person name="Strong C."/>
            <person name="Farmer C."/>
            <person name="Delahaunty K."/>
            <person name="Markovic C."/>
            <person name="Hall O."/>
            <person name="Minx P."/>
            <person name="Tomlinson C."/>
            <person name="Mitreva M."/>
            <person name="Nelson J."/>
            <person name="Hou S."/>
            <person name="Wollam A."/>
            <person name="Pepin K.H."/>
            <person name="Johnson M."/>
            <person name="Bhonagiri V."/>
            <person name="Nash W.E."/>
            <person name="Warren W."/>
            <person name="Chinwalla A."/>
            <person name="Mardis E.R."/>
            <person name="Wilson R.K."/>
        </authorList>
    </citation>
    <scope>NUCLEOTIDE SEQUENCE [LARGE SCALE GENOMIC DNA]</scope>
    <source>
        <strain evidence="1 2">ATCC 51271</strain>
    </source>
</reference>
<dbReference type="STRING" id="592026.GCWU0000282_003215"/>
<evidence type="ECO:0000313" key="1">
    <source>
        <dbReference type="EMBL" id="ESL01654.1"/>
    </source>
</evidence>
<dbReference type="EMBL" id="ACIL03000021">
    <property type="protein sequence ID" value="ESL01654.1"/>
    <property type="molecule type" value="Genomic_DNA"/>
</dbReference>
<dbReference type="Proteomes" id="UP000018227">
    <property type="component" value="Unassembled WGS sequence"/>
</dbReference>
<organism evidence="1 2">
    <name type="scientific">Catonella morbi ATCC 51271</name>
    <dbReference type="NCBI Taxonomy" id="592026"/>
    <lineage>
        <taxon>Bacteria</taxon>
        <taxon>Bacillati</taxon>
        <taxon>Bacillota</taxon>
        <taxon>Clostridia</taxon>
        <taxon>Lachnospirales</taxon>
        <taxon>Lachnospiraceae</taxon>
        <taxon>Catonella</taxon>
    </lineage>
</organism>
<sequence>MTYSADNWGLCTKPGKYSKVCISIILIFIGVVMNRFDEQYDIRLARADEAAEIMGFLDKHWKRGHILSVNKELFNYEFLDKDKVTLHIIIAKNKVNHKICGMCGFLPCSDTEDVSKRDIWGSIWKVVVEVGNLPFLGIELIKRLKLIYPHRYNIGIGINKNTSAVIRKVAFKEFVAKMKHYYLLNETMLEDNSFKIAKISYKPIREYTDVKAESVIIKPIYNIEEIASGFVPDKEAVPYKDLWYINKRFFLHPIREYMVYEITSSENEAKALIVLREENALQSKALRIVDYIGEQSLFSNLGIFLKNLIKSENYEYIDLYTYGFEEKYIISAGFSERKEDDTNIIPNYFSPFVAENIDIYVRSPYENTVFMKGDGDQDRPN</sequence>
<accession>V2XHN6</accession>
<dbReference type="eggNOG" id="COG1247">
    <property type="taxonomic scope" value="Bacteria"/>
</dbReference>
<name>V2XHN6_9FIRM</name>
<proteinExistence type="predicted"/>
<dbReference type="HOGENOM" id="CLU_047383_0_0_9"/>
<gene>
    <name evidence="1" type="ORF">GCWU0000282_003215</name>
</gene>
<protein>
    <submittedName>
        <fullName evidence="1">Uncharacterized protein</fullName>
    </submittedName>
</protein>
<dbReference type="AlphaFoldDB" id="V2XHN6"/>